<feature type="compositionally biased region" description="Pro residues" evidence="1">
    <location>
        <begin position="276"/>
        <end position="296"/>
    </location>
</feature>
<reference evidence="2" key="1">
    <citation type="journal article" date="2020" name="bioRxiv">
        <title>Comparative genomics of Chlamydomonas.</title>
        <authorList>
            <person name="Craig R.J."/>
            <person name="Hasan A.R."/>
            <person name="Ness R.W."/>
            <person name="Keightley P.D."/>
        </authorList>
    </citation>
    <scope>NUCLEOTIDE SEQUENCE</scope>
    <source>
        <strain evidence="2">CCAP 11/173</strain>
    </source>
</reference>
<comment type="caution">
    <text evidence="2">The sequence shown here is derived from an EMBL/GenBank/DDBJ whole genome shotgun (WGS) entry which is preliminary data.</text>
</comment>
<evidence type="ECO:0000313" key="2">
    <source>
        <dbReference type="EMBL" id="KAG2432390.1"/>
    </source>
</evidence>
<feature type="region of interest" description="Disordered" evidence="1">
    <location>
        <begin position="273"/>
        <end position="303"/>
    </location>
</feature>
<evidence type="ECO:0000256" key="1">
    <source>
        <dbReference type="SAM" id="MobiDB-lite"/>
    </source>
</evidence>
<keyword evidence="3" id="KW-1185">Reference proteome</keyword>
<dbReference type="EMBL" id="JAEHOD010000067">
    <property type="protein sequence ID" value="KAG2432390.1"/>
    <property type="molecule type" value="Genomic_DNA"/>
</dbReference>
<sequence>MLALVVKFLALPDRQPLLTFLRAKPEAVSIPFISWIADQEAAAVGEQKRVLGGICEELVMIRERLDDERMEALYADSLKAIAAGEGEGQERGEQAALALAANPEKYAVKLAEVVTGRPVAAGGYGDPVYDLLVQAVPPAALSPEGVRRGHEMAKELAADLRARRKRSVQAMIGRAQLTPEQADRLMAGSNASRILDMLLLLPSTADRLASLPDCFTPPPLPEVEAAEAAAAAAAAAAPSMSAPSPTSDSEELVWCTPSQLLVELEARLARLEGRGPRPPLLPGEAAAPPPPAPQQPPAALLGAGAAGGLAGEALLEELRLLREEVRATWLESLEVGPAAQQVAAQGEAQ</sequence>
<dbReference type="AlphaFoldDB" id="A0A835T4M5"/>
<evidence type="ECO:0000313" key="3">
    <source>
        <dbReference type="Proteomes" id="UP000613740"/>
    </source>
</evidence>
<gene>
    <name evidence="2" type="ORF">HYH02_012962</name>
</gene>
<dbReference type="OrthoDB" id="551223at2759"/>
<accession>A0A835T4M5</accession>
<protein>
    <submittedName>
        <fullName evidence="2">Uncharacterized protein</fullName>
    </submittedName>
</protein>
<name>A0A835T4M5_9CHLO</name>
<proteinExistence type="predicted"/>
<dbReference type="Proteomes" id="UP000613740">
    <property type="component" value="Unassembled WGS sequence"/>
</dbReference>
<organism evidence="2 3">
    <name type="scientific">Chlamydomonas schloesseri</name>
    <dbReference type="NCBI Taxonomy" id="2026947"/>
    <lineage>
        <taxon>Eukaryota</taxon>
        <taxon>Viridiplantae</taxon>
        <taxon>Chlorophyta</taxon>
        <taxon>core chlorophytes</taxon>
        <taxon>Chlorophyceae</taxon>
        <taxon>CS clade</taxon>
        <taxon>Chlamydomonadales</taxon>
        <taxon>Chlamydomonadaceae</taxon>
        <taxon>Chlamydomonas</taxon>
    </lineage>
</organism>